<evidence type="ECO:0000259" key="1">
    <source>
        <dbReference type="Pfam" id="PF02589"/>
    </source>
</evidence>
<dbReference type="PANTHER" id="PTHR36179">
    <property type="entry name" value="LUD_DOM DOMAIN-CONTAINING PROTEIN"/>
    <property type="match status" value="1"/>
</dbReference>
<proteinExistence type="predicted"/>
<dbReference type="EMBL" id="AJ872268">
    <property type="protein sequence ID" value="CAI44268.1"/>
    <property type="molecule type" value="Genomic_DNA"/>
</dbReference>
<dbReference type="InterPro" id="IPR003741">
    <property type="entry name" value="LUD_dom"/>
</dbReference>
<organism evidence="2">
    <name type="scientific">Thermotoga petrophila</name>
    <dbReference type="NCBI Taxonomy" id="93929"/>
    <lineage>
        <taxon>Bacteria</taxon>
        <taxon>Thermotogati</taxon>
        <taxon>Thermotogota</taxon>
        <taxon>Thermotogae</taxon>
        <taxon>Thermotogales</taxon>
        <taxon>Thermotogaceae</taxon>
        <taxon>Thermotoga</taxon>
    </lineage>
</organism>
<dbReference type="InterPro" id="IPR009501">
    <property type="entry name" value="UCP020269"/>
</dbReference>
<dbReference type="AlphaFoldDB" id="Q5CBN5"/>
<name>Q5CBN5_9THEM</name>
<dbReference type="PIRSF" id="PIRSF020269">
    <property type="entry name" value="DUF1121"/>
    <property type="match status" value="1"/>
</dbReference>
<dbReference type="Pfam" id="PF02589">
    <property type="entry name" value="LUD_dom"/>
    <property type="match status" value="1"/>
</dbReference>
<dbReference type="InterPro" id="IPR037171">
    <property type="entry name" value="NagB/RpiA_transferase-like"/>
</dbReference>
<dbReference type="Gene3D" id="3.40.50.10420">
    <property type="entry name" value="NagB/RpiA/CoA transferase-like"/>
    <property type="match status" value="1"/>
</dbReference>
<reference evidence="2" key="1">
    <citation type="journal article" date="2006" name="Genetics">
        <title>Recombination in Thermotoga: implications for species concepts and biogeography.</title>
        <authorList>
            <person name="Nesbo C.L."/>
            <person name="Dlutek M."/>
            <person name="Doolittle F.W."/>
        </authorList>
    </citation>
    <scope>NUCLEOTIDE SEQUENCE</scope>
    <source>
        <strain evidence="2">RKU10</strain>
    </source>
</reference>
<accession>Q5CBN5</accession>
<evidence type="ECO:0000313" key="2">
    <source>
        <dbReference type="EMBL" id="CAI44268.1"/>
    </source>
</evidence>
<feature type="domain" description="LUD" evidence="1">
    <location>
        <begin position="50"/>
        <end position="241"/>
    </location>
</feature>
<protein>
    <recommendedName>
        <fullName evidence="1">LUD domain-containing protein</fullName>
    </recommendedName>
</protein>
<dbReference type="PANTHER" id="PTHR36179:SF2">
    <property type="entry name" value="LUD DOMAIN-CONTAINING PROTEIN"/>
    <property type="match status" value="1"/>
</dbReference>
<dbReference type="SUPFAM" id="SSF100950">
    <property type="entry name" value="NagB/RpiA/CoA transferase-like"/>
    <property type="match status" value="1"/>
</dbReference>
<dbReference type="InterPro" id="IPR024185">
    <property type="entry name" value="FTHF_cligase-like_sf"/>
</dbReference>
<sequence>MYTKPTTKPTILVSVNKIFSINHTNSTKRRYRVMSLREELWLWKKEKLAEHVANNLRKKKHEVWIARDREEILERVKELIPEGATVSAGGSLTLADTGVIELLRSGRYNFLDRAAAKTREEVEEIYRKSFWADYYFTSANAITEDGKLVFLDGNGNRVAAVVFGPKNVVVIASVNKVVKDVEEARERLRYISPMNSKRLNLETPCTKTGFCADCSSPQRICDYFLVVESGVRQPGRFKVILTLEDFGL</sequence>